<name>A0A840YDW2_9SPHN</name>
<comment type="caution">
    <text evidence="15">The sequence shown here is derived from an EMBL/GenBank/DDBJ whole genome shotgun (WGS) entry which is preliminary data.</text>
</comment>
<dbReference type="Gene3D" id="3.30.450.20">
    <property type="entry name" value="PAS domain"/>
    <property type="match status" value="2"/>
</dbReference>
<dbReference type="Pfam" id="PF12860">
    <property type="entry name" value="PAS_7"/>
    <property type="match status" value="1"/>
</dbReference>
<dbReference type="InterPro" id="IPR004358">
    <property type="entry name" value="Sig_transdc_His_kin-like_C"/>
</dbReference>
<keyword evidence="12" id="KW-0472">Membrane</keyword>
<proteinExistence type="predicted"/>
<dbReference type="InterPro" id="IPR050351">
    <property type="entry name" value="BphY/WalK/GraS-like"/>
</dbReference>
<feature type="domain" description="Histidine kinase" evidence="13">
    <location>
        <begin position="387"/>
        <end position="607"/>
    </location>
</feature>
<evidence type="ECO:0000256" key="8">
    <source>
        <dbReference type="ARBA" id="ARBA00022777"/>
    </source>
</evidence>
<dbReference type="PRINTS" id="PR00344">
    <property type="entry name" value="BCTRLSENSOR"/>
</dbReference>
<keyword evidence="9" id="KW-0067">ATP-binding</keyword>
<evidence type="ECO:0000313" key="16">
    <source>
        <dbReference type="Proteomes" id="UP000527143"/>
    </source>
</evidence>
<dbReference type="Pfam" id="PF13188">
    <property type="entry name" value="PAS_8"/>
    <property type="match status" value="1"/>
</dbReference>
<organism evidence="15 16">
    <name type="scientific">Sphingomonas xinjiangensis</name>
    <dbReference type="NCBI Taxonomy" id="643568"/>
    <lineage>
        <taxon>Bacteria</taxon>
        <taxon>Pseudomonadati</taxon>
        <taxon>Pseudomonadota</taxon>
        <taxon>Alphaproteobacteria</taxon>
        <taxon>Sphingomonadales</taxon>
        <taxon>Sphingomonadaceae</taxon>
        <taxon>Sphingomonas</taxon>
    </lineage>
</organism>
<dbReference type="GO" id="GO:0030295">
    <property type="term" value="F:protein kinase activator activity"/>
    <property type="evidence" value="ECO:0007669"/>
    <property type="project" value="TreeGrafter"/>
</dbReference>
<dbReference type="Pfam" id="PF00512">
    <property type="entry name" value="HisKA"/>
    <property type="match status" value="1"/>
</dbReference>
<dbReference type="InterPro" id="IPR003661">
    <property type="entry name" value="HisK_dim/P_dom"/>
</dbReference>
<feature type="domain" description="PAS" evidence="14">
    <location>
        <begin position="134"/>
        <end position="186"/>
    </location>
</feature>
<dbReference type="Gene3D" id="3.30.565.10">
    <property type="entry name" value="Histidine kinase-like ATPase, C-terminal domain"/>
    <property type="match status" value="1"/>
</dbReference>
<dbReference type="InterPro" id="IPR036890">
    <property type="entry name" value="HATPase_C_sf"/>
</dbReference>
<dbReference type="SUPFAM" id="SSF55785">
    <property type="entry name" value="PYP-like sensor domain (PAS domain)"/>
    <property type="match status" value="2"/>
</dbReference>
<evidence type="ECO:0000313" key="15">
    <source>
        <dbReference type="EMBL" id="MBB5711034.1"/>
    </source>
</evidence>
<dbReference type="GO" id="GO:0007234">
    <property type="term" value="P:osmosensory signaling via phosphorelay pathway"/>
    <property type="evidence" value="ECO:0007669"/>
    <property type="project" value="TreeGrafter"/>
</dbReference>
<dbReference type="PROSITE" id="PS50112">
    <property type="entry name" value="PAS"/>
    <property type="match status" value="1"/>
</dbReference>
<dbReference type="InterPro" id="IPR003594">
    <property type="entry name" value="HATPase_dom"/>
</dbReference>
<keyword evidence="16" id="KW-1185">Reference proteome</keyword>
<dbReference type="InterPro" id="IPR036097">
    <property type="entry name" value="HisK_dim/P_sf"/>
</dbReference>
<dbReference type="PANTHER" id="PTHR42878:SF7">
    <property type="entry name" value="SENSOR HISTIDINE KINASE GLRK"/>
    <property type="match status" value="1"/>
</dbReference>
<dbReference type="PROSITE" id="PS50109">
    <property type="entry name" value="HIS_KIN"/>
    <property type="match status" value="1"/>
</dbReference>
<dbReference type="GO" id="GO:0000156">
    <property type="term" value="F:phosphorelay response regulator activity"/>
    <property type="evidence" value="ECO:0007669"/>
    <property type="project" value="TreeGrafter"/>
</dbReference>
<dbReference type="Pfam" id="PF02518">
    <property type="entry name" value="HATPase_c"/>
    <property type="match status" value="1"/>
</dbReference>
<keyword evidence="6" id="KW-0812">Transmembrane</keyword>
<dbReference type="RefSeq" id="WP_184087484.1">
    <property type="nucleotide sequence ID" value="NZ_JACIJF010000005.1"/>
</dbReference>
<dbReference type="InterPro" id="IPR000014">
    <property type="entry name" value="PAS"/>
</dbReference>
<dbReference type="SMART" id="SM00387">
    <property type="entry name" value="HATPase_c"/>
    <property type="match status" value="1"/>
</dbReference>
<evidence type="ECO:0000256" key="3">
    <source>
        <dbReference type="ARBA" id="ARBA00012438"/>
    </source>
</evidence>
<dbReference type="GO" id="GO:0000155">
    <property type="term" value="F:phosphorelay sensor kinase activity"/>
    <property type="evidence" value="ECO:0007669"/>
    <property type="project" value="InterPro"/>
</dbReference>
<dbReference type="PANTHER" id="PTHR42878">
    <property type="entry name" value="TWO-COMPONENT HISTIDINE KINASE"/>
    <property type="match status" value="1"/>
</dbReference>
<dbReference type="InterPro" id="IPR005467">
    <property type="entry name" value="His_kinase_dom"/>
</dbReference>
<dbReference type="GO" id="GO:0005524">
    <property type="term" value="F:ATP binding"/>
    <property type="evidence" value="ECO:0007669"/>
    <property type="project" value="UniProtKB-KW"/>
</dbReference>
<evidence type="ECO:0000256" key="1">
    <source>
        <dbReference type="ARBA" id="ARBA00000085"/>
    </source>
</evidence>
<sequence>MPELQSPHVLLRLLAKSLDADLLLLGHDDGERLRVDETYPGRGLAGHDMRVPPGLINAVPTVLDTRSIRLPLQWIEACGARPSWLGAAPLATRGLHLVAACSRTAPEAVELADAASVITQVLRSGGGTQRERDVSRRIAALVNNLPAPLIFVDSGTVEVFLNDRARELLGFTPNEQVRQIAVAERLAALVHGTGKRPSGDAELSLGIGEPSGFEIEHRGETYKVQTQRIEQHELTGRVWLFTDVTREKSFHVELRELTGLLQLTVENVSEGVALVSADLRMMLWNESFIELLSYPREAVYQGADFLALARLTAERGELGGEGVEVALKRLRESLRSYQARQQELRRDDGRVLDVTRKSLPGGRFILTVRDITDEDRAARLKDELVSTVSHELRTPLTSISGALALVKSGMAGELPDSARRLLEIAHRNSERLTRLVNDLLDLDKLELGQTAFSFKATDLRTLLSEAVMQSEAYAQRFGVALKPEIVDKPVVVNADADRLMQVMSNLISNAAKFSPEGSDVTLRLCVVQDDQARISVIDRGRGISPAFRQRLFGRFAQEAAPSERGQPGTGLGLAISKEIVERHGGTIDLDPHTDIGATFHIMLPLLKGHIVADSTG</sequence>
<dbReference type="Gene3D" id="1.10.287.130">
    <property type="match status" value="1"/>
</dbReference>
<dbReference type="CDD" id="cd00075">
    <property type="entry name" value="HATPase"/>
    <property type="match status" value="1"/>
</dbReference>
<evidence type="ECO:0000259" key="13">
    <source>
        <dbReference type="PROSITE" id="PS50109"/>
    </source>
</evidence>
<dbReference type="EMBL" id="JACIJF010000005">
    <property type="protein sequence ID" value="MBB5711034.1"/>
    <property type="molecule type" value="Genomic_DNA"/>
</dbReference>
<keyword evidence="10" id="KW-1133">Transmembrane helix</keyword>
<dbReference type="InterPro" id="IPR035965">
    <property type="entry name" value="PAS-like_dom_sf"/>
</dbReference>
<dbReference type="CDD" id="cd00082">
    <property type="entry name" value="HisKA"/>
    <property type="match status" value="1"/>
</dbReference>
<keyword evidence="11" id="KW-0902">Two-component regulatory system</keyword>
<dbReference type="GO" id="GO:0016020">
    <property type="term" value="C:membrane"/>
    <property type="evidence" value="ECO:0007669"/>
    <property type="project" value="UniProtKB-SubCell"/>
</dbReference>
<keyword evidence="8 15" id="KW-0418">Kinase</keyword>
<evidence type="ECO:0000256" key="9">
    <source>
        <dbReference type="ARBA" id="ARBA00022840"/>
    </source>
</evidence>
<dbReference type="SUPFAM" id="SSF55874">
    <property type="entry name" value="ATPase domain of HSP90 chaperone/DNA topoisomerase II/histidine kinase"/>
    <property type="match status" value="1"/>
</dbReference>
<gene>
    <name evidence="15" type="ORF">FHT02_002274</name>
</gene>
<protein>
    <recommendedName>
        <fullName evidence="3">histidine kinase</fullName>
        <ecNumber evidence="3">2.7.13.3</ecNumber>
    </recommendedName>
</protein>
<evidence type="ECO:0000256" key="7">
    <source>
        <dbReference type="ARBA" id="ARBA00022741"/>
    </source>
</evidence>
<evidence type="ECO:0000256" key="5">
    <source>
        <dbReference type="ARBA" id="ARBA00022679"/>
    </source>
</evidence>
<reference evidence="15 16" key="1">
    <citation type="submission" date="2020-08" db="EMBL/GenBank/DDBJ databases">
        <title>Genomic Encyclopedia of Type Strains, Phase IV (KMG-IV): sequencing the most valuable type-strain genomes for metagenomic binning, comparative biology and taxonomic classification.</title>
        <authorList>
            <person name="Goeker M."/>
        </authorList>
    </citation>
    <scope>NUCLEOTIDE SEQUENCE [LARGE SCALE GENOMIC DNA]</scope>
    <source>
        <strain evidence="15 16">DSM 26736</strain>
    </source>
</reference>
<comment type="subcellular location">
    <subcellularLocation>
        <location evidence="2">Membrane</location>
        <topology evidence="2">Multi-pass membrane protein</topology>
    </subcellularLocation>
</comment>
<dbReference type="SMART" id="SM00388">
    <property type="entry name" value="HisKA"/>
    <property type="match status" value="1"/>
</dbReference>
<keyword evidence="7" id="KW-0547">Nucleotide-binding</keyword>
<dbReference type="SUPFAM" id="SSF47384">
    <property type="entry name" value="Homodimeric domain of signal transducing histidine kinase"/>
    <property type="match status" value="1"/>
</dbReference>
<dbReference type="AlphaFoldDB" id="A0A840YDW2"/>
<dbReference type="Proteomes" id="UP000527143">
    <property type="component" value="Unassembled WGS sequence"/>
</dbReference>
<dbReference type="FunFam" id="1.10.287.130:FF:000001">
    <property type="entry name" value="Two-component sensor histidine kinase"/>
    <property type="match status" value="1"/>
</dbReference>
<accession>A0A840YDW2</accession>
<comment type="catalytic activity">
    <reaction evidence="1">
        <text>ATP + protein L-histidine = ADP + protein N-phospho-L-histidine.</text>
        <dbReference type="EC" id="2.7.13.3"/>
    </reaction>
</comment>
<evidence type="ECO:0000256" key="10">
    <source>
        <dbReference type="ARBA" id="ARBA00022989"/>
    </source>
</evidence>
<evidence type="ECO:0000256" key="6">
    <source>
        <dbReference type="ARBA" id="ARBA00022692"/>
    </source>
</evidence>
<evidence type="ECO:0000256" key="2">
    <source>
        <dbReference type="ARBA" id="ARBA00004141"/>
    </source>
</evidence>
<evidence type="ECO:0000256" key="12">
    <source>
        <dbReference type="ARBA" id="ARBA00023136"/>
    </source>
</evidence>
<evidence type="ECO:0000256" key="11">
    <source>
        <dbReference type="ARBA" id="ARBA00023012"/>
    </source>
</evidence>
<dbReference type="EC" id="2.7.13.3" evidence="3"/>
<dbReference type="FunFam" id="3.30.565.10:FF:000006">
    <property type="entry name" value="Sensor histidine kinase WalK"/>
    <property type="match status" value="1"/>
</dbReference>
<keyword evidence="5" id="KW-0808">Transferase</keyword>
<dbReference type="SMART" id="SM00091">
    <property type="entry name" value="PAS"/>
    <property type="match status" value="2"/>
</dbReference>
<keyword evidence="4" id="KW-0597">Phosphoprotein</keyword>
<evidence type="ECO:0000259" key="14">
    <source>
        <dbReference type="PROSITE" id="PS50112"/>
    </source>
</evidence>
<evidence type="ECO:0000256" key="4">
    <source>
        <dbReference type="ARBA" id="ARBA00022553"/>
    </source>
</evidence>